<evidence type="ECO:0000313" key="2">
    <source>
        <dbReference type="Proteomes" id="UP000601361"/>
    </source>
</evidence>
<sequence>MLSARYYHYWCASRRGYGRLGSAAQQGLALVNQELLGAAESGRGPGGKN</sequence>
<organism evidence="1 2">
    <name type="scientific">Hymenobacter glacieicola</name>
    <dbReference type="NCBI Taxonomy" id="1562124"/>
    <lineage>
        <taxon>Bacteria</taxon>
        <taxon>Pseudomonadati</taxon>
        <taxon>Bacteroidota</taxon>
        <taxon>Cytophagia</taxon>
        <taxon>Cytophagales</taxon>
        <taxon>Hymenobacteraceae</taxon>
        <taxon>Hymenobacter</taxon>
    </lineage>
</organism>
<comment type="caution">
    <text evidence="1">The sequence shown here is derived from an EMBL/GenBank/DDBJ whole genome shotgun (WGS) entry which is preliminary data.</text>
</comment>
<evidence type="ECO:0000313" key="1">
    <source>
        <dbReference type="EMBL" id="GGG41205.1"/>
    </source>
</evidence>
<gene>
    <name evidence="1" type="ORF">GCM10011378_16820</name>
</gene>
<proteinExistence type="predicted"/>
<accession>A0ABQ1WQH4</accession>
<dbReference type="Proteomes" id="UP000601361">
    <property type="component" value="Unassembled WGS sequence"/>
</dbReference>
<dbReference type="EMBL" id="BMGS01000004">
    <property type="protein sequence ID" value="GGG41205.1"/>
    <property type="molecule type" value="Genomic_DNA"/>
</dbReference>
<protein>
    <submittedName>
        <fullName evidence="1">Uncharacterized protein</fullName>
    </submittedName>
</protein>
<name>A0ABQ1WQH4_9BACT</name>
<keyword evidence="2" id="KW-1185">Reference proteome</keyword>
<reference evidence="2" key="1">
    <citation type="journal article" date="2019" name="Int. J. Syst. Evol. Microbiol.">
        <title>The Global Catalogue of Microorganisms (GCM) 10K type strain sequencing project: providing services to taxonomists for standard genome sequencing and annotation.</title>
        <authorList>
            <consortium name="The Broad Institute Genomics Platform"/>
            <consortium name="The Broad Institute Genome Sequencing Center for Infectious Disease"/>
            <person name="Wu L."/>
            <person name="Ma J."/>
        </authorList>
    </citation>
    <scope>NUCLEOTIDE SEQUENCE [LARGE SCALE GENOMIC DNA]</scope>
    <source>
        <strain evidence="2">CGMCC 1.12990</strain>
    </source>
</reference>